<reference evidence="2 3" key="1">
    <citation type="journal article" date="2012" name="Nature">
        <title>Repeated polyploidization of Gossypium genomes and the evolution of spinnable cotton fibres.</title>
        <authorList>
            <person name="Paterson A.H."/>
            <person name="Wendel J.F."/>
            <person name="Gundlach H."/>
            <person name="Guo H."/>
            <person name="Jenkins J."/>
            <person name="Jin D."/>
            <person name="Llewellyn D."/>
            <person name="Showmaker K.C."/>
            <person name="Shu S."/>
            <person name="Udall J."/>
            <person name="Yoo M.J."/>
            <person name="Byers R."/>
            <person name="Chen W."/>
            <person name="Doron-Faigenboim A."/>
            <person name="Duke M.V."/>
            <person name="Gong L."/>
            <person name="Grimwood J."/>
            <person name="Grover C."/>
            <person name="Grupp K."/>
            <person name="Hu G."/>
            <person name="Lee T.H."/>
            <person name="Li J."/>
            <person name="Lin L."/>
            <person name="Liu T."/>
            <person name="Marler B.S."/>
            <person name="Page J.T."/>
            <person name="Roberts A.W."/>
            <person name="Romanel E."/>
            <person name="Sanders W.S."/>
            <person name="Szadkowski E."/>
            <person name="Tan X."/>
            <person name="Tang H."/>
            <person name="Xu C."/>
            <person name="Wang J."/>
            <person name="Wang Z."/>
            <person name="Zhang D."/>
            <person name="Zhang L."/>
            <person name="Ashrafi H."/>
            <person name="Bedon F."/>
            <person name="Bowers J.E."/>
            <person name="Brubaker C.L."/>
            <person name="Chee P.W."/>
            <person name="Das S."/>
            <person name="Gingle A.R."/>
            <person name="Haigler C.H."/>
            <person name="Harker D."/>
            <person name="Hoffmann L.V."/>
            <person name="Hovav R."/>
            <person name="Jones D.C."/>
            <person name="Lemke C."/>
            <person name="Mansoor S."/>
            <person name="ur Rahman M."/>
            <person name="Rainville L.N."/>
            <person name="Rambani A."/>
            <person name="Reddy U.K."/>
            <person name="Rong J.K."/>
            <person name="Saranga Y."/>
            <person name="Scheffler B.E."/>
            <person name="Scheffler J.A."/>
            <person name="Stelly D.M."/>
            <person name="Triplett B.A."/>
            <person name="Van Deynze A."/>
            <person name="Vaslin M.F."/>
            <person name="Waghmare V.N."/>
            <person name="Walford S.A."/>
            <person name="Wright R.J."/>
            <person name="Zaki E.A."/>
            <person name="Zhang T."/>
            <person name="Dennis E.S."/>
            <person name="Mayer K.F."/>
            <person name="Peterson D.G."/>
            <person name="Rokhsar D.S."/>
            <person name="Wang X."/>
            <person name="Schmutz J."/>
        </authorList>
    </citation>
    <scope>NUCLEOTIDE SEQUENCE [LARGE SCALE GENOMIC DNA]</scope>
</reference>
<dbReference type="SMART" id="SM00248">
    <property type="entry name" value="ANK"/>
    <property type="match status" value="3"/>
</dbReference>
<dbReference type="eggNOG" id="KOG0504">
    <property type="taxonomic scope" value="Eukaryota"/>
</dbReference>
<protein>
    <submittedName>
        <fullName evidence="2">Uncharacterized protein</fullName>
    </submittedName>
</protein>
<evidence type="ECO:0000313" key="2">
    <source>
        <dbReference type="EMBL" id="KJB73774.1"/>
    </source>
</evidence>
<keyword evidence="1" id="KW-0040">ANK repeat</keyword>
<dbReference type="Proteomes" id="UP000032304">
    <property type="component" value="Chromosome 11"/>
</dbReference>
<name>A0A0D2UXU9_GOSRA</name>
<organism evidence="2 3">
    <name type="scientific">Gossypium raimondii</name>
    <name type="common">Peruvian cotton</name>
    <name type="synonym">Gossypium klotzschianum subsp. raimondii</name>
    <dbReference type="NCBI Taxonomy" id="29730"/>
    <lineage>
        <taxon>Eukaryota</taxon>
        <taxon>Viridiplantae</taxon>
        <taxon>Streptophyta</taxon>
        <taxon>Embryophyta</taxon>
        <taxon>Tracheophyta</taxon>
        <taxon>Spermatophyta</taxon>
        <taxon>Magnoliopsida</taxon>
        <taxon>eudicotyledons</taxon>
        <taxon>Gunneridae</taxon>
        <taxon>Pentapetalae</taxon>
        <taxon>rosids</taxon>
        <taxon>malvids</taxon>
        <taxon>Malvales</taxon>
        <taxon>Malvaceae</taxon>
        <taxon>Malvoideae</taxon>
        <taxon>Gossypium</taxon>
    </lineage>
</organism>
<dbReference type="Gene3D" id="1.25.40.20">
    <property type="entry name" value="Ankyrin repeat-containing domain"/>
    <property type="match status" value="2"/>
</dbReference>
<proteinExistence type="predicted"/>
<accession>A0A0D2UXU9</accession>
<evidence type="ECO:0000256" key="1">
    <source>
        <dbReference type="PROSITE-ProRule" id="PRU00023"/>
    </source>
</evidence>
<dbReference type="PROSITE" id="PS50088">
    <property type="entry name" value="ANK_REPEAT"/>
    <property type="match status" value="1"/>
</dbReference>
<dbReference type="EMBL" id="CM001750">
    <property type="protein sequence ID" value="KJB73774.1"/>
    <property type="molecule type" value="Genomic_DNA"/>
</dbReference>
<dbReference type="PANTHER" id="PTHR24128:SF46">
    <property type="entry name" value="ALPHA-LATROTOXIN-LHE1A-LIKE ISOFORM X1"/>
    <property type="match status" value="1"/>
</dbReference>
<dbReference type="Pfam" id="PF00023">
    <property type="entry name" value="Ank"/>
    <property type="match status" value="1"/>
</dbReference>
<dbReference type="STRING" id="29730.A0A0D2UXU9"/>
<dbReference type="AlphaFoldDB" id="A0A0D2UXU9"/>
<feature type="repeat" description="ANK" evidence="1">
    <location>
        <begin position="115"/>
        <end position="149"/>
    </location>
</feature>
<dbReference type="OMA" id="LEICPQC"/>
<dbReference type="PANTHER" id="PTHR24128">
    <property type="entry name" value="HOMEOBOX PROTEIN WARIAI"/>
    <property type="match status" value="1"/>
</dbReference>
<keyword evidence="3" id="KW-1185">Reference proteome</keyword>
<dbReference type="SUPFAM" id="SSF48403">
    <property type="entry name" value="Ankyrin repeat"/>
    <property type="match status" value="1"/>
</dbReference>
<sequence>MDERLRTAARTGNVTDLYNLIQRDGNVLRHFDEVEFVDTHIAAEEGCISPLHIAVKQGHKEMALRFLEMDNDLVRVKGKNGKTPLHFLSEAGNHDGMLDRILEICPQCIQYVPIENRNALHIAVENNRLDVLQLKLLLNCKADKHANNQAGWTLMDVAQQQHNRESITILRGCFIPEVSNFKCKLEKQIVKHVAKASSLIFHNLDNISG</sequence>
<dbReference type="InterPro" id="IPR002110">
    <property type="entry name" value="Ankyrin_rpt"/>
</dbReference>
<dbReference type="InterPro" id="IPR036770">
    <property type="entry name" value="Ankyrin_rpt-contain_sf"/>
</dbReference>
<evidence type="ECO:0000313" key="3">
    <source>
        <dbReference type="Proteomes" id="UP000032304"/>
    </source>
</evidence>
<gene>
    <name evidence="2" type="ORF">B456_011G250700</name>
</gene>
<dbReference type="Gramene" id="KJB73774">
    <property type="protein sequence ID" value="KJB73774"/>
    <property type="gene ID" value="B456_011G250700"/>
</dbReference>